<name>A0A5J5IC26_9BACT</name>
<dbReference type="InterPro" id="IPR011006">
    <property type="entry name" value="CheY-like_superfamily"/>
</dbReference>
<keyword evidence="1 2" id="KW-0597">Phosphoprotein</keyword>
<reference evidence="5 6" key="1">
    <citation type="submission" date="2019-09" db="EMBL/GenBank/DDBJ databases">
        <title>Draft genome sequence of Ginsengibacter sp. BR5-29.</title>
        <authorList>
            <person name="Im W.-T."/>
        </authorList>
    </citation>
    <scope>NUCLEOTIDE SEQUENCE [LARGE SCALE GENOMIC DNA]</scope>
    <source>
        <strain evidence="5 6">BR5-29</strain>
    </source>
</reference>
<sequence>MRHFCRHTQKLLCNGMAEWGPVFFGVIVVDEIPFIILFPIQMSKILVVDDDTDILTVVEIVLSMNNYSVKAISRWEDIPHSIESFSPDLILLDVALGGADGREICRQLKNSGETQHIPVILFSAHYDLVNNIKGCMANGLVTKPFETSYLLETIRKNIA</sequence>
<keyword evidence="3" id="KW-0472">Membrane</keyword>
<dbReference type="InterPro" id="IPR050595">
    <property type="entry name" value="Bact_response_regulator"/>
</dbReference>
<evidence type="ECO:0000256" key="1">
    <source>
        <dbReference type="ARBA" id="ARBA00022553"/>
    </source>
</evidence>
<evidence type="ECO:0000313" key="6">
    <source>
        <dbReference type="Proteomes" id="UP000326903"/>
    </source>
</evidence>
<keyword evidence="6" id="KW-1185">Reference proteome</keyword>
<dbReference type="AlphaFoldDB" id="A0A5J5IC26"/>
<evidence type="ECO:0000313" key="5">
    <source>
        <dbReference type="EMBL" id="KAA9036362.1"/>
    </source>
</evidence>
<dbReference type="InterPro" id="IPR001789">
    <property type="entry name" value="Sig_transdc_resp-reg_receiver"/>
</dbReference>
<dbReference type="GO" id="GO:0000160">
    <property type="term" value="P:phosphorelay signal transduction system"/>
    <property type="evidence" value="ECO:0007669"/>
    <property type="project" value="InterPro"/>
</dbReference>
<dbReference type="Pfam" id="PF00072">
    <property type="entry name" value="Response_reg"/>
    <property type="match status" value="1"/>
</dbReference>
<accession>A0A5J5IC26</accession>
<proteinExistence type="predicted"/>
<organism evidence="5 6">
    <name type="scientific">Ginsengibacter hankyongi</name>
    <dbReference type="NCBI Taxonomy" id="2607284"/>
    <lineage>
        <taxon>Bacteria</taxon>
        <taxon>Pseudomonadati</taxon>
        <taxon>Bacteroidota</taxon>
        <taxon>Chitinophagia</taxon>
        <taxon>Chitinophagales</taxon>
        <taxon>Chitinophagaceae</taxon>
        <taxon>Ginsengibacter</taxon>
    </lineage>
</organism>
<dbReference type="Gene3D" id="3.40.50.2300">
    <property type="match status" value="1"/>
</dbReference>
<keyword evidence="3" id="KW-1133">Transmembrane helix</keyword>
<keyword evidence="3" id="KW-0812">Transmembrane</keyword>
<feature type="transmembrane region" description="Helical" evidence="3">
    <location>
        <begin position="21"/>
        <end position="40"/>
    </location>
</feature>
<feature type="domain" description="Response regulatory" evidence="4">
    <location>
        <begin position="44"/>
        <end position="158"/>
    </location>
</feature>
<dbReference type="SMART" id="SM00448">
    <property type="entry name" value="REC"/>
    <property type="match status" value="1"/>
</dbReference>
<evidence type="ECO:0000256" key="2">
    <source>
        <dbReference type="PROSITE-ProRule" id="PRU00169"/>
    </source>
</evidence>
<feature type="modified residue" description="4-aspartylphosphate" evidence="2">
    <location>
        <position position="93"/>
    </location>
</feature>
<dbReference type="SUPFAM" id="SSF52172">
    <property type="entry name" value="CheY-like"/>
    <property type="match status" value="1"/>
</dbReference>
<dbReference type="PROSITE" id="PS50110">
    <property type="entry name" value="RESPONSE_REGULATORY"/>
    <property type="match status" value="1"/>
</dbReference>
<dbReference type="PANTHER" id="PTHR44591:SF3">
    <property type="entry name" value="RESPONSE REGULATORY DOMAIN-CONTAINING PROTEIN"/>
    <property type="match status" value="1"/>
</dbReference>
<gene>
    <name evidence="5" type="ORF">FW778_19225</name>
</gene>
<comment type="caution">
    <text evidence="5">The sequence shown here is derived from an EMBL/GenBank/DDBJ whole genome shotgun (WGS) entry which is preliminary data.</text>
</comment>
<protein>
    <submittedName>
        <fullName evidence="5">Response regulator</fullName>
    </submittedName>
</protein>
<dbReference type="PANTHER" id="PTHR44591">
    <property type="entry name" value="STRESS RESPONSE REGULATOR PROTEIN 1"/>
    <property type="match status" value="1"/>
</dbReference>
<dbReference type="RefSeq" id="WP_150416485.1">
    <property type="nucleotide sequence ID" value="NZ_VYQF01000008.1"/>
</dbReference>
<evidence type="ECO:0000259" key="4">
    <source>
        <dbReference type="PROSITE" id="PS50110"/>
    </source>
</evidence>
<dbReference type="Proteomes" id="UP000326903">
    <property type="component" value="Unassembled WGS sequence"/>
</dbReference>
<dbReference type="EMBL" id="VYQF01000008">
    <property type="protein sequence ID" value="KAA9036362.1"/>
    <property type="molecule type" value="Genomic_DNA"/>
</dbReference>
<evidence type="ECO:0000256" key="3">
    <source>
        <dbReference type="SAM" id="Phobius"/>
    </source>
</evidence>